<gene>
    <name evidence="2" type="ORF">ARMGADRAFT_1031479</name>
</gene>
<keyword evidence="3" id="KW-1185">Reference proteome</keyword>
<dbReference type="AlphaFoldDB" id="A0A2H3D9V5"/>
<proteinExistence type="predicted"/>
<evidence type="ECO:0000313" key="2">
    <source>
        <dbReference type="EMBL" id="PBK92021.1"/>
    </source>
</evidence>
<feature type="region of interest" description="Disordered" evidence="1">
    <location>
        <begin position="1"/>
        <end position="57"/>
    </location>
</feature>
<dbReference type="Proteomes" id="UP000217790">
    <property type="component" value="Unassembled WGS sequence"/>
</dbReference>
<accession>A0A2H3D9V5</accession>
<sequence length="275" mass="31004">MTSSLRGSHDGSHPEKAGFEKSSAHAGNVHNHPHTYPSVALPLASGSGKQGHRDNQLGTKWHSHECAGSVCEEGSDRYVIGIIVCVADEIQRKNERALLDLSSTEYSSAGRELLSEGHGRSMTLRAPKRRRWGSLPSARMELYSFYGPIPRFRIGTPPFTARLLYYSRQYRTLPENRDTIQLNTDIGRSTMSLQIHARPDGTIVTRKRSPDIIIILSYNYCNEYERMSVLLRERRPALPKDTNILSFPQLDIPYELQWNQTGENNSVIENATPGR</sequence>
<dbReference type="InParanoid" id="A0A2H3D9V5"/>
<name>A0A2H3D9V5_ARMGA</name>
<dbReference type="EMBL" id="KZ293660">
    <property type="protein sequence ID" value="PBK92021.1"/>
    <property type="molecule type" value="Genomic_DNA"/>
</dbReference>
<feature type="compositionally biased region" description="Basic and acidic residues" evidence="1">
    <location>
        <begin position="7"/>
        <end position="23"/>
    </location>
</feature>
<evidence type="ECO:0000313" key="3">
    <source>
        <dbReference type="Proteomes" id="UP000217790"/>
    </source>
</evidence>
<organism evidence="2 3">
    <name type="scientific">Armillaria gallica</name>
    <name type="common">Bulbous honey fungus</name>
    <name type="synonym">Armillaria bulbosa</name>
    <dbReference type="NCBI Taxonomy" id="47427"/>
    <lineage>
        <taxon>Eukaryota</taxon>
        <taxon>Fungi</taxon>
        <taxon>Dikarya</taxon>
        <taxon>Basidiomycota</taxon>
        <taxon>Agaricomycotina</taxon>
        <taxon>Agaricomycetes</taxon>
        <taxon>Agaricomycetidae</taxon>
        <taxon>Agaricales</taxon>
        <taxon>Marasmiineae</taxon>
        <taxon>Physalacriaceae</taxon>
        <taxon>Armillaria</taxon>
    </lineage>
</organism>
<dbReference type="OrthoDB" id="10653150at2759"/>
<reference evidence="3" key="1">
    <citation type="journal article" date="2017" name="Nat. Ecol. Evol.">
        <title>Genome expansion and lineage-specific genetic innovations in the forest pathogenic fungi Armillaria.</title>
        <authorList>
            <person name="Sipos G."/>
            <person name="Prasanna A.N."/>
            <person name="Walter M.C."/>
            <person name="O'Connor E."/>
            <person name="Balint B."/>
            <person name="Krizsan K."/>
            <person name="Kiss B."/>
            <person name="Hess J."/>
            <person name="Varga T."/>
            <person name="Slot J."/>
            <person name="Riley R."/>
            <person name="Boka B."/>
            <person name="Rigling D."/>
            <person name="Barry K."/>
            <person name="Lee J."/>
            <person name="Mihaltcheva S."/>
            <person name="LaButti K."/>
            <person name="Lipzen A."/>
            <person name="Waldron R."/>
            <person name="Moloney N.M."/>
            <person name="Sperisen C."/>
            <person name="Kredics L."/>
            <person name="Vagvoelgyi C."/>
            <person name="Patrignani A."/>
            <person name="Fitzpatrick D."/>
            <person name="Nagy I."/>
            <person name="Doyle S."/>
            <person name="Anderson J.B."/>
            <person name="Grigoriev I.V."/>
            <person name="Gueldener U."/>
            <person name="Muensterkoetter M."/>
            <person name="Nagy L.G."/>
        </authorList>
    </citation>
    <scope>NUCLEOTIDE SEQUENCE [LARGE SCALE GENOMIC DNA]</scope>
    <source>
        <strain evidence="3">Ar21-2</strain>
    </source>
</reference>
<protein>
    <submittedName>
        <fullName evidence="2">Uncharacterized protein</fullName>
    </submittedName>
</protein>
<evidence type="ECO:0000256" key="1">
    <source>
        <dbReference type="SAM" id="MobiDB-lite"/>
    </source>
</evidence>